<dbReference type="HOGENOM" id="CLU_2037411_0_0_1"/>
<accession>C0NWB5</accession>
<feature type="compositionally biased region" description="Polar residues" evidence="1">
    <location>
        <begin position="67"/>
        <end position="82"/>
    </location>
</feature>
<organism evidence="2 3">
    <name type="scientific">Ajellomyces capsulatus (strain G186AR / H82 / ATCC MYA-2454 / RMSCC 2432)</name>
    <name type="common">Darling's disease fungus</name>
    <name type="synonym">Histoplasma capsulatum</name>
    <dbReference type="NCBI Taxonomy" id="447093"/>
    <lineage>
        <taxon>Eukaryota</taxon>
        <taxon>Fungi</taxon>
        <taxon>Dikarya</taxon>
        <taxon>Ascomycota</taxon>
        <taxon>Pezizomycotina</taxon>
        <taxon>Eurotiomycetes</taxon>
        <taxon>Eurotiomycetidae</taxon>
        <taxon>Onygenales</taxon>
        <taxon>Ajellomycetaceae</taxon>
        <taxon>Histoplasma</taxon>
    </lineage>
</organism>
<evidence type="ECO:0000313" key="2">
    <source>
        <dbReference type="EMBL" id="EEH04220.1"/>
    </source>
</evidence>
<gene>
    <name evidence="2" type="ORF">HCBG_07445</name>
</gene>
<feature type="region of interest" description="Disordered" evidence="1">
    <location>
        <begin position="35"/>
        <end position="104"/>
    </location>
</feature>
<protein>
    <submittedName>
        <fullName evidence="2">Uncharacterized protein</fullName>
    </submittedName>
</protein>
<dbReference type="EMBL" id="GG663374">
    <property type="protein sequence ID" value="EEH04220.1"/>
    <property type="molecule type" value="Genomic_DNA"/>
</dbReference>
<dbReference type="GeneID" id="69040461"/>
<sequence>MIDGFEEETRKECMVMANQRKRAMWRLTDKGERWLLQRNRGTGDKEKGKKGDFQEPKGVGQHDGNSHGPTTQHSHWQSNTIQGRERDHGPGQYNYNTPSTRERGVAPIHFILSNKDCDAPG</sequence>
<proteinExistence type="predicted"/>
<dbReference type="Proteomes" id="UP000001631">
    <property type="component" value="Unassembled WGS sequence"/>
</dbReference>
<feature type="compositionally biased region" description="Basic and acidic residues" evidence="1">
    <location>
        <begin position="35"/>
        <end position="55"/>
    </location>
</feature>
<keyword evidence="3" id="KW-1185">Reference proteome</keyword>
<evidence type="ECO:0000313" key="3">
    <source>
        <dbReference type="Proteomes" id="UP000001631"/>
    </source>
</evidence>
<name>C0NWB5_AJECG</name>
<dbReference type="RefSeq" id="XP_045284701.1">
    <property type="nucleotide sequence ID" value="XM_045434494.1"/>
</dbReference>
<evidence type="ECO:0000256" key="1">
    <source>
        <dbReference type="SAM" id="MobiDB-lite"/>
    </source>
</evidence>
<dbReference type="InParanoid" id="C0NWB5"/>
<reference evidence="2" key="1">
    <citation type="submission" date="2009-02" db="EMBL/GenBank/DDBJ databases">
        <title>The Genome Sequence of Ajellomyces capsulatus strain G186AR.</title>
        <authorList>
            <consortium name="The Broad Institute Genome Sequencing Platform"/>
            <person name="Champion M."/>
            <person name="Cuomo C."/>
            <person name="Ma L.-J."/>
            <person name="Henn M.R."/>
            <person name="Sil A."/>
            <person name="Goldman B."/>
            <person name="Young S.K."/>
            <person name="Kodira C.D."/>
            <person name="Zeng Q."/>
            <person name="Koehrsen M."/>
            <person name="Alvarado L."/>
            <person name="Berlin A."/>
            <person name="Borenstein D."/>
            <person name="Chen Z."/>
            <person name="Engels R."/>
            <person name="Freedman E."/>
            <person name="Gellesch M."/>
            <person name="Goldberg J."/>
            <person name="Griggs A."/>
            <person name="Gujja S."/>
            <person name="Heiman D."/>
            <person name="Hepburn T."/>
            <person name="Howarth C."/>
            <person name="Jen D."/>
            <person name="Larson L."/>
            <person name="Lewis B."/>
            <person name="Mehta T."/>
            <person name="Park D."/>
            <person name="Pearson M."/>
            <person name="Roberts A."/>
            <person name="Saif S."/>
            <person name="Shea T."/>
            <person name="Shenoy N."/>
            <person name="Sisk P."/>
            <person name="Stolte C."/>
            <person name="Sykes S."/>
            <person name="Walk T."/>
            <person name="White J."/>
            <person name="Yandava C."/>
            <person name="Klein B."/>
            <person name="McEwen J.G."/>
            <person name="Puccia R."/>
            <person name="Goldman G.H."/>
            <person name="Felipe M.S."/>
            <person name="Nino-Vega G."/>
            <person name="San-Blas G."/>
            <person name="Taylor J."/>
            <person name="Mendoza L."/>
            <person name="Galagan J."/>
            <person name="Nusbaum C."/>
            <person name="Birren B."/>
        </authorList>
    </citation>
    <scope>NUCLEOTIDE SEQUENCE</scope>
    <source>
        <strain evidence="2">G186AR</strain>
    </source>
</reference>
<dbReference type="AlphaFoldDB" id="C0NWB5"/>